<sequence length="630" mass="70272">MAGQSFSASSGSSSSEASKADSPETRADRKGSELGRLPEWNLSDLYPGLDSPEIAADLDRGLADCLAFEEAHKGKLAEILAGKEGARRLATIIKTYEGLEDRLGRIASFAGLVYAGDTTDPVRAKFYGDVQDKLTTASSHLLFFTLELNRIDDAALAEAVEQQTDEDLALAHWKPWLDDIRIEKPYQLEDRVEQLFHDKSVTGRGAWNRLFDETISGLRFRVEDSQELTLEPTLNLLQDPSPAKREKAAHALARTFKDNLRLFTLITNTLAKDKEISDRWRGFEDVADSRHLSNRVEREVVDALVSAVQEAYPRLSHRYYRLKAKWFGLDQLNHWDRNAPLPKVESTPIKWEDARGTVLEAYAGFSPRMAGIAQRFFDENWIDAPVRPGKAPGAFAHPTVPSAHPYVLLNYQGKTRDVMTLAHELGHGVHQVLAGHNGALMAPTPLTLAETASVFGEMLTFRALLAGAASPAQKKAMLAAKVEDMINTVVRQIAFYSFERKVHVERRQGELTADRLGEIWLSVQEESLGPAIKIGPGYETFWTYIPHFIHSPFYVYAYAFGDCLVNSLYAVYEKAHDGFAERYLAMLAAGGTKHHSELLAPFGLDARDPAFWQIGLNLIESMIIELEGME</sequence>
<dbReference type="CDD" id="cd09610">
    <property type="entry name" value="M3B_PepF"/>
    <property type="match status" value="1"/>
</dbReference>
<keyword evidence="11" id="KW-1185">Reference proteome</keyword>
<keyword evidence="2 6" id="KW-0479">Metal-binding</keyword>
<evidence type="ECO:0000256" key="7">
    <source>
        <dbReference type="SAM" id="MobiDB-lite"/>
    </source>
</evidence>
<evidence type="ECO:0000256" key="2">
    <source>
        <dbReference type="ARBA" id="ARBA00022723"/>
    </source>
</evidence>
<dbReference type="InterPro" id="IPR045090">
    <property type="entry name" value="Pept_M3A_M3B"/>
</dbReference>
<comment type="similarity">
    <text evidence="6">Belongs to the peptidase M3 family.</text>
</comment>
<evidence type="ECO:0000256" key="5">
    <source>
        <dbReference type="ARBA" id="ARBA00023049"/>
    </source>
</evidence>
<name>A0ABV3PUR1_9HYPH</name>
<evidence type="ECO:0000313" key="10">
    <source>
        <dbReference type="EMBL" id="MEW9309163.1"/>
    </source>
</evidence>
<feature type="domain" description="Peptidase M3A/M3B catalytic" evidence="8">
    <location>
        <begin position="236"/>
        <end position="616"/>
    </location>
</feature>
<reference evidence="10 11" key="1">
    <citation type="submission" date="2024-07" db="EMBL/GenBank/DDBJ databases">
        <title>Description of Labrys sedimenti sp. nov., isolated from a diclofenac-degrading enrichment culture.</title>
        <authorList>
            <person name="Tancsics A."/>
            <person name="Csepanyi A."/>
        </authorList>
    </citation>
    <scope>NUCLEOTIDE SEQUENCE [LARGE SCALE GENOMIC DNA]</scope>
    <source>
        <strain evidence="10 11">LMG 23578</strain>
    </source>
</reference>
<dbReference type="Pfam" id="PF01432">
    <property type="entry name" value="Peptidase_M3"/>
    <property type="match status" value="1"/>
</dbReference>
<keyword evidence="1 6" id="KW-0645">Protease</keyword>
<evidence type="ECO:0000259" key="9">
    <source>
        <dbReference type="Pfam" id="PF08439"/>
    </source>
</evidence>
<evidence type="ECO:0000313" key="11">
    <source>
        <dbReference type="Proteomes" id="UP001555786"/>
    </source>
</evidence>
<keyword evidence="4 6" id="KW-0862">Zinc</keyword>
<comment type="caution">
    <text evidence="10">The sequence shown here is derived from an EMBL/GenBank/DDBJ whole genome shotgun (WGS) entry which is preliminary data.</text>
</comment>
<evidence type="ECO:0000256" key="6">
    <source>
        <dbReference type="RuleBase" id="RU003435"/>
    </source>
</evidence>
<proteinExistence type="inferred from homology"/>
<evidence type="ECO:0000256" key="3">
    <source>
        <dbReference type="ARBA" id="ARBA00022801"/>
    </source>
</evidence>
<dbReference type="RefSeq" id="WP_367625952.1">
    <property type="nucleotide sequence ID" value="NZ_JBFNQD010000012.1"/>
</dbReference>
<keyword evidence="5 6" id="KW-0482">Metalloprotease</keyword>
<keyword evidence="3 6" id="KW-0378">Hydrolase</keyword>
<dbReference type="NCBIfam" id="TIGR02290">
    <property type="entry name" value="M3_fam_3"/>
    <property type="match status" value="1"/>
</dbReference>
<dbReference type="PANTHER" id="PTHR11804">
    <property type="entry name" value="PROTEASE M3 THIMET OLIGOPEPTIDASE-RELATED"/>
    <property type="match status" value="1"/>
</dbReference>
<evidence type="ECO:0000256" key="1">
    <source>
        <dbReference type="ARBA" id="ARBA00022670"/>
    </source>
</evidence>
<gene>
    <name evidence="10" type="ORF">ABXS05_26675</name>
</gene>
<protein>
    <submittedName>
        <fullName evidence="10">M3 family oligoendopeptidase</fullName>
        <ecNumber evidence="10">3.4.-.-</ecNumber>
    </submittedName>
</protein>
<dbReference type="InterPro" id="IPR013647">
    <property type="entry name" value="OligopepF_N_dom"/>
</dbReference>
<dbReference type="Proteomes" id="UP001555786">
    <property type="component" value="Unassembled WGS sequence"/>
</dbReference>
<dbReference type="InterPro" id="IPR011977">
    <property type="entry name" value="Pept_M3B_clade3"/>
</dbReference>
<dbReference type="InterPro" id="IPR001567">
    <property type="entry name" value="Pept_M3A_M3B_dom"/>
</dbReference>
<dbReference type="GO" id="GO:0016787">
    <property type="term" value="F:hydrolase activity"/>
    <property type="evidence" value="ECO:0007669"/>
    <property type="project" value="UniProtKB-KW"/>
</dbReference>
<dbReference type="PANTHER" id="PTHR11804:SF5">
    <property type="entry name" value="OLIGOENDOPEPTIDASE F"/>
    <property type="match status" value="1"/>
</dbReference>
<dbReference type="Gene3D" id="1.10.1370.20">
    <property type="entry name" value="Oligoendopeptidase f, C-terminal domain"/>
    <property type="match status" value="1"/>
</dbReference>
<feature type="domain" description="Oligopeptidase F N-terminal" evidence="9">
    <location>
        <begin position="147"/>
        <end position="220"/>
    </location>
</feature>
<accession>A0ABV3PUR1</accession>
<feature type="compositionally biased region" description="Basic and acidic residues" evidence="7">
    <location>
        <begin position="18"/>
        <end position="33"/>
    </location>
</feature>
<organism evidence="10 11">
    <name type="scientific">Labrys neptuniae</name>
    <dbReference type="NCBI Taxonomy" id="376174"/>
    <lineage>
        <taxon>Bacteria</taxon>
        <taxon>Pseudomonadati</taxon>
        <taxon>Pseudomonadota</taxon>
        <taxon>Alphaproteobacteria</taxon>
        <taxon>Hyphomicrobiales</taxon>
        <taxon>Xanthobacteraceae</taxon>
        <taxon>Labrys</taxon>
    </lineage>
</organism>
<feature type="compositionally biased region" description="Low complexity" evidence="7">
    <location>
        <begin position="1"/>
        <end position="17"/>
    </location>
</feature>
<dbReference type="EC" id="3.4.-.-" evidence="10"/>
<evidence type="ECO:0000256" key="4">
    <source>
        <dbReference type="ARBA" id="ARBA00022833"/>
    </source>
</evidence>
<evidence type="ECO:0000259" key="8">
    <source>
        <dbReference type="Pfam" id="PF01432"/>
    </source>
</evidence>
<dbReference type="Gene3D" id="1.20.140.70">
    <property type="entry name" value="Oligopeptidase f, N-terminal domain"/>
    <property type="match status" value="1"/>
</dbReference>
<dbReference type="EMBL" id="JBFNQD010000012">
    <property type="protein sequence ID" value="MEW9309163.1"/>
    <property type="molecule type" value="Genomic_DNA"/>
</dbReference>
<dbReference type="Pfam" id="PF08439">
    <property type="entry name" value="Peptidase_M3_N"/>
    <property type="match status" value="1"/>
</dbReference>
<dbReference type="SUPFAM" id="SSF55486">
    <property type="entry name" value="Metalloproteases ('zincins'), catalytic domain"/>
    <property type="match status" value="1"/>
</dbReference>
<comment type="cofactor">
    <cofactor evidence="6">
        <name>Zn(2+)</name>
        <dbReference type="ChEBI" id="CHEBI:29105"/>
    </cofactor>
    <text evidence="6">Binds 1 zinc ion.</text>
</comment>
<dbReference type="InterPro" id="IPR042088">
    <property type="entry name" value="OligoPept_F_C"/>
</dbReference>
<feature type="region of interest" description="Disordered" evidence="7">
    <location>
        <begin position="1"/>
        <end position="34"/>
    </location>
</feature>